<evidence type="ECO:0000256" key="1">
    <source>
        <dbReference type="SAM" id="MobiDB-lite"/>
    </source>
</evidence>
<feature type="compositionally biased region" description="Low complexity" evidence="1">
    <location>
        <begin position="169"/>
        <end position="201"/>
    </location>
</feature>
<dbReference type="EMBL" id="ALBS01000331">
    <property type="protein sequence ID" value="EJT45247.1"/>
    <property type="molecule type" value="Genomic_DNA"/>
</dbReference>
<evidence type="ECO:0000313" key="2">
    <source>
        <dbReference type="EMBL" id="EJT45247.1"/>
    </source>
</evidence>
<dbReference type="Proteomes" id="UP000002748">
    <property type="component" value="Unassembled WGS sequence"/>
</dbReference>
<accession>J6ERA4</accession>
<dbReference type="RefSeq" id="XP_014176974.1">
    <property type="nucleotide sequence ID" value="XM_014321499.1"/>
</dbReference>
<gene>
    <name evidence="2" type="ORF">A1Q1_06385</name>
</gene>
<protein>
    <submittedName>
        <fullName evidence="2">Uncharacterized protein</fullName>
    </submittedName>
</protein>
<dbReference type="VEuPathDB" id="FungiDB:A1Q1_06385"/>
<feature type="region of interest" description="Disordered" evidence="1">
    <location>
        <begin position="66"/>
        <end position="203"/>
    </location>
</feature>
<reference evidence="2 3" key="1">
    <citation type="journal article" date="2012" name="Eukaryot. Cell">
        <title>Draft genome sequence of CBS 2479, the standard type strain of Trichosporon asahii.</title>
        <authorList>
            <person name="Yang R.Y."/>
            <person name="Li H.T."/>
            <person name="Zhu H."/>
            <person name="Zhou G.P."/>
            <person name="Wang M."/>
            <person name="Wang L."/>
        </authorList>
    </citation>
    <scope>NUCLEOTIDE SEQUENCE [LARGE SCALE GENOMIC DNA]</scope>
    <source>
        <strain evidence="3">ATCC 90039 / CBS 2479 / JCM 2466 / KCTC 7840 / NCYC 2677 / UAMH 7654</strain>
    </source>
</reference>
<name>J6ERA4_TRIAS</name>
<dbReference type="GeneID" id="25989897"/>
<dbReference type="HOGENOM" id="CLU_1240908_0_0_1"/>
<dbReference type="AlphaFoldDB" id="J6ERA4"/>
<dbReference type="KEGG" id="tasa:A1Q1_06385"/>
<evidence type="ECO:0000313" key="3">
    <source>
        <dbReference type="Proteomes" id="UP000002748"/>
    </source>
</evidence>
<feature type="compositionally biased region" description="Low complexity" evidence="1">
    <location>
        <begin position="89"/>
        <end position="144"/>
    </location>
</feature>
<comment type="caution">
    <text evidence="2">The sequence shown here is derived from an EMBL/GenBank/DDBJ whole genome shotgun (WGS) entry which is preliminary data.</text>
</comment>
<sequence>MANTVSCRTVEPLLSICCQQLSGTVQGDQCVLSLANSPEIGGRFQGCAQGESSTCSDGSVHDGVSGGLGVTTPVTGTTNATSAVGGEDPSASSATGTESASASASSESGSASDGSSSDSASPTGTAFSQSSDAGTTSGSDTAAAVPADGSTSKGPQTLKSSAATGPSPSKTAGATSSSDKASASRSGASAGSALPSPSSSARVERRLSVLALLGAVALAMLAQ</sequence>
<organism evidence="2 3">
    <name type="scientific">Trichosporon asahii var. asahii (strain ATCC 90039 / CBS 2479 / JCM 2466 / KCTC 7840 / NBRC 103889/ NCYC 2677 / UAMH 7654)</name>
    <name type="common">Yeast</name>
    <dbReference type="NCBI Taxonomy" id="1186058"/>
    <lineage>
        <taxon>Eukaryota</taxon>
        <taxon>Fungi</taxon>
        <taxon>Dikarya</taxon>
        <taxon>Basidiomycota</taxon>
        <taxon>Agaricomycotina</taxon>
        <taxon>Tremellomycetes</taxon>
        <taxon>Trichosporonales</taxon>
        <taxon>Trichosporonaceae</taxon>
        <taxon>Trichosporon</taxon>
    </lineage>
</organism>
<proteinExistence type="predicted"/>
<feature type="compositionally biased region" description="Polar residues" evidence="1">
    <location>
        <begin position="149"/>
        <end position="168"/>
    </location>
</feature>